<dbReference type="AlphaFoldDB" id="A0A8B7PHZ4"/>
<keyword evidence="4" id="KW-0276">Fatty acid metabolism</keyword>
<comment type="similarity">
    <text evidence="1">Belongs to the ATP-dependent AMP-binding enzyme family.</text>
</comment>
<evidence type="ECO:0000259" key="8">
    <source>
        <dbReference type="Pfam" id="PF00501"/>
    </source>
</evidence>
<dbReference type="GO" id="GO:0005811">
    <property type="term" value="C:lipid droplet"/>
    <property type="evidence" value="ECO:0007669"/>
    <property type="project" value="TreeGrafter"/>
</dbReference>
<dbReference type="SUPFAM" id="SSF56801">
    <property type="entry name" value="Acetyl-CoA synthetase-like"/>
    <property type="match status" value="1"/>
</dbReference>
<feature type="domain" description="AMP-dependent synthetase/ligase" evidence="8">
    <location>
        <begin position="112"/>
        <end position="523"/>
    </location>
</feature>
<name>A0A8B7PHZ4_HYAAZ</name>
<dbReference type="GO" id="GO:0035336">
    <property type="term" value="P:long-chain fatty-acyl-CoA metabolic process"/>
    <property type="evidence" value="ECO:0007669"/>
    <property type="project" value="TreeGrafter"/>
</dbReference>
<dbReference type="PANTHER" id="PTHR43272">
    <property type="entry name" value="LONG-CHAIN-FATTY-ACID--COA LIGASE"/>
    <property type="match status" value="1"/>
</dbReference>
<evidence type="ECO:0000313" key="10">
    <source>
        <dbReference type="RefSeq" id="XP_018025783.1"/>
    </source>
</evidence>
<dbReference type="Gene3D" id="3.40.50.12780">
    <property type="entry name" value="N-terminal domain of ligase-like"/>
    <property type="match status" value="1"/>
</dbReference>
<dbReference type="InterPro" id="IPR042099">
    <property type="entry name" value="ANL_N_sf"/>
</dbReference>
<gene>
    <name evidence="10" type="primary">LOC108681273</name>
</gene>
<sequence length="707" mass="77947">MGPTSCMGNTSYRPGRRPALYTHVPARRKSMSIPRGVTDSNGFLVKALPSGEPWPLQSGLTPLFKESKVDTLPGALKYSANLRSDKECMATRKVLERHRVEKDGKTFEKLTLGDYQWLTYSEVEMAAESVKCALSNMNFQTGDRIAIFAETRAEWFIAAMGALKLRVSVCTIYTTLSDKGIIHVLNEVETNLVFTSFDLLPRMKSILDQCPKVKEVVVMEDQLEGVGNKEYLPKNVKIIPFSEMTDRKNTKISKCSEVVPQPDDVAIIMYTSGSTGTPKGVELTHTNILAAAIGYSVQISIDENDRYLAFLPLAHIMELATETALISIGVTIYYSSPHTLTSTGAKIAKGSVGDAKLAKPTVINVVPLLLDRIIKGVTQAVEKQGWIKSAVFNTLVAYKYWLDYIPLSSRVLNFLIFQKVRDELGGQLKRVIAGGAPLSPQTHNNFKAIFGCTIQVGYGSTETASLGTGMNEDDDSTGHCGGPCLNALLKLDDWEEGNYRTTDLPFPRGEIVIGGVSIAKGYFKNAAETKNAFYEENGIRWFRTGDIAEIDNTGCVKIIDRKKDLVKLKHGEYVALGNAETILKTLNVVDNMCIFADSTQDKVVAVVVPVLDVLRKLAAGVGITNPDLTLVDLCENDKVNMAVLKELQVHGRRCGLTRWEIPAAVHLTDELWTPDTGLVTAALKLRRKQLDQQYRSMVVDMYSRLAD</sequence>
<dbReference type="GO" id="GO:0005783">
    <property type="term" value="C:endoplasmic reticulum"/>
    <property type="evidence" value="ECO:0007669"/>
    <property type="project" value="TreeGrafter"/>
</dbReference>
<dbReference type="GO" id="GO:0030182">
    <property type="term" value="P:neuron differentiation"/>
    <property type="evidence" value="ECO:0007669"/>
    <property type="project" value="TreeGrafter"/>
</dbReference>
<dbReference type="PANTHER" id="PTHR43272:SF83">
    <property type="entry name" value="ACYL-COA SYNTHETASE LONG-CHAIN, ISOFORM J"/>
    <property type="match status" value="1"/>
</dbReference>
<dbReference type="KEGG" id="hazt:108681273"/>
<keyword evidence="9" id="KW-1185">Reference proteome</keyword>
<reference evidence="10" key="1">
    <citation type="submission" date="2025-08" db="UniProtKB">
        <authorList>
            <consortium name="RefSeq"/>
        </authorList>
    </citation>
    <scope>IDENTIFICATION</scope>
    <source>
        <tissue evidence="10">Whole organism</tissue>
    </source>
</reference>
<evidence type="ECO:0000256" key="7">
    <source>
        <dbReference type="ARBA" id="ARBA00036813"/>
    </source>
</evidence>
<dbReference type="RefSeq" id="XP_018025783.1">
    <property type="nucleotide sequence ID" value="XM_018170294.2"/>
</dbReference>
<dbReference type="Proteomes" id="UP000694843">
    <property type="component" value="Unplaced"/>
</dbReference>
<proteinExistence type="inferred from homology"/>
<dbReference type="GO" id="GO:0005524">
    <property type="term" value="F:ATP binding"/>
    <property type="evidence" value="ECO:0007669"/>
    <property type="project" value="UniProtKB-KW"/>
</dbReference>
<keyword evidence="2 10" id="KW-0436">Ligase</keyword>
<dbReference type="OrthoDB" id="1700726at2759"/>
<dbReference type="InterPro" id="IPR000873">
    <property type="entry name" value="AMP-dep_synth/lig_dom"/>
</dbReference>
<organism evidence="9 10">
    <name type="scientific">Hyalella azteca</name>
    <name type="common">Amphipod</name>
    <dbReference type="NCBI Taxonomy" id="294128"/>
    <lineage>
        <taxon>Eukaryota</taxon>
        <taxon>Metazoa</taxon>
        <taxon>Ecdysozoa</taxon>
        <taxon>Arthropoda</taxon>
        <taxon>Crustacea</taxon>
        <taxon>Multicrustacea</taxon>
        <taxon>Malacostraca</taxon>
        <taxon>Eumalacostraca</taxon>
        <taxon>Peracarida</taxon>
        <taxon>Amphipoda</taxon>
        <taxon>Senticaudata</taxon>
        <taxon>Talitrida</taxon>
        <taxon>Talitroidea</taxon>
        <taxon>Hyalellidae</taxon>
        <taxon>Hyalella</taxon>
    </lineage>
</organism>
<evidence type="ECO:0000256" key="4">
    <source>
        <dbReference type="ARBA" id="ARBA00022832"/>
    </source>
</evidence>
<evidence type="ECO:0000256" key="3">
    <source>
        <dbReference type="ARBA" id="ARBA00022741"/>
    </source>
</evidence>
<evidence type="ECO:0000256" key="6">
    <source>
        <dbReference type="ARBA" id="ARBA00026121"/>
    </source>
</evidence>
<dbReference type="Pfam" id="PF00501">
    <property type="entry name" value="AMP-binding"/>
    <property type="match status" value="1"/>
</dbReference>
<evidence type="ECO:0000256" key="1">
    <source>
        <dbReference type="ARBA" id="ARBA00006432"/>
    </source>
</evidence>
<keyword evidence="5" id="KW-0067">ATP-binding</keyword>
<dbReference type="GO" id="GO:0090433">
    <property type="term" value="F:palmitoyl-CoA ligase activity"/>
    <property type="evidence" value="ECO:0007669"/>
    <property type="project" value="TreeGrafter"/>
</dbReference>
<dbReference type="OMA" id="IQRPLPY"/>
<dbReference type="PROSITE" id="PS00455">
    <property type="entry name" value="AMP_BINDING"/>
    <property type="match status" value="1"/>
</dbReference>
<dbReference type="EC" id="6.2.1.3" evidence="6"/>
<evidence type="ECO:0000256" key="5">
    <source>
        <dbReference type="ARBA" id="ARBA00022840"/>
    </source>
</evidence>
<protein>
    <recommendedName>
        <fullName evidence="6">long-chain-fatty-acid--CoA ligase</fullName>
        <ecNumber evidence="6">6.2.1.3</ecNumber>
    </recommendedName>
</protein>
<dbReference type="InterPro" id="IPR020845">
    <property type="entry name" value="AMP-binding_CS"/>
</dbReference>
<dbReference type="GeneID" id="108681273"/>
<keyword evidence="3" id="KW-0547">Nucleotide-binding</keyword>
<evidence type="ECO:0000256" key="2">
    <source>
        <dbReference type="ARBA" id="ARBA00022598"/>
    </source>
</evidence>
<accession>A0A8B7PHZ4</accession>
<keyword evidence="4" id="KW-0443">Lipid metabolism</keyword>
<comment type="catalytic activity">
    <reaction evidence="7">
        <text>a long-chain fatty acid + ATP + CoA = a long-chain fatty acyl-CoA + AMP + diphosphate</text>
        <dbReference type="Rhea" id="RHEA:15421"/>
        <dbReference type="ChEBI" id="CHEBI:30616"/>
        <dbReference type="ChEBI" id="CHEBI:33019"/>
        <dbReference type="ChEBI" id="CHEBI:57287"/>
        <dbReference type="ChEBI" id="CHEBI:57560"/>
        <dbReference type="ChEBI" id="CHEBI:83139"/>
        <dbReference type="ChEBI" id="CHEBI:456215"/>
        <dbReference type="EC" id="6.2.1.3"/>
    </reaction>
</comment>
<evidence type="ECO:0000313" key="9">
    <source>
        <dbReference type="Proteomes" id="UP000694843"/>
    </source>
</evidence>
<dbReference type="GO" id="GO:0005886">
    <property type="term" value="C:plasma membrane"/>
    <property type="evidence" value="ECO:0007669"/>
    <property type="project" value="TreeGrafter"/>
</dbReference>